<protein>
    <recommendedName>
        <fullName evidence="4 5">Small ribosomal subunit protein uS9</fullName>
    </recommendedName>
</protein>
<evidence type="ECO:0000313" key="7">
    <source>
        <dbReference type="EMBL" id="PKL72774.1"/>
    </source>
</evidence>
<comment type="similarity">
    <text evidence="1 5">Belongs to the universal ribosomal protein uS9 family.</text>
</comment>
<dbReference type="GO" id="GO:0003735">
    <property type="term" value="F:structural constituent of ribosome"/>
    <property type="evidence" value="ECO:0007669"/>
    <property type="project" value="InterPro"/>
</dbReference>
<dbReference type="InterPro" id="IPR000754">
    <property type="entry name" value="Ribosomal_uS9"/>
</dbReference>
<dbReference type="HAMAP" id="MF_00532_B">
    <property type="entry name" value="Ribosomal_uS9_B"/>
    <property type="match status" value="1"/>
</dbReference>
<feature type="region of interest" description="Disordered" evidence="6">
    <location>
        <begin position="102"/>
        <end position="133"/>
    </location>
</feature>
<gene>
    <name evidence="5" type="primary">rpsI</name>
    <name evidence="7" type="ORF">CVV26_00100</name>
</gene>
<dbReference type="FunFam" id="3.30.230.10:FF:000001">
    <property type="entry name" value="30S ribosomal protein S9"/>
    <property type="match status" value="1"/>
</dbReference>
<dbReference type="GO" id="GO:0005737">
    <property type="term" value="C:cytoplasm"/>
    <property type="evidence" value="ECO:0007669"/>
    <property type="project" value="UniProtKB-ARBA"/>
</dbReference>
<comment type="caution">
    <text evidence="7">The sequence shown here is derived from an EMBL/GenBank/DDBJ whole genome shotgun (WGS) entry which is preliminary data.</text>
</comment>
<dbReference type="InterPro" id="IPR020568">
    <property type="entry name" value="Ribosomal_Su5_D2-typ_SF"/>
</dbReference>
<dbReference type="GO" id="GO:0006412">
    <property type="term" value="P:translation"/>
    <property type="evidence" value="ECO:0007669"/>
    <property type="project" value="UniProtKB-UniRule"/>
</dbReference>
<evidence type="ECO:0000313" key="8">
    <source>
        <dbReference type="Proteomes" id="UP000233414"/>
    </source>
</evidence>
<dbReference type="Gene3D" id="3.30.230.10">
    <property type="match status" value="1"/>
</dbReference>
<evidence type="ECO:0000256" key="2">
    <source>
        <dbReference type="ARBA" id="ARBA00022980"/>
    </source>
</evidence>
<evidence type="ECO:0000256" key="6">
    <source>
        <dbReference type="SAM" id="MobiDB-lite"/>
    </source>
</evidence>
<sequence>MFENRKYIYAIGRRKRAIAQVRYYEKGTGKIIVNNQDFTKYFPYFVWQKNITDPLTKTGKIDKSDISVLVKGGGKNGQSESIRHGLSRILVKIEQETKPILRKSGFLTRDPREKERKKPGLKKARRAPQWKKR</sequence>
<evidence type="ECO:0000256" key="5">
    <source>
        <dbReference type="HAMAP-Rule" id="MF_00532"/>
    </source>
</evidence>
<organism evidence="7 8">
    <name type="scientific">Candidatus Kuenenbacteria bacterium HGW-Kuenenbacteria-1</name>
    <dbReference type="NCBI Taxonomy" id="2013812"/>
    <lineage>
        <taxon>Bacteria</taxon>
        <taxon>Candidatus Kueneniibacteriota</taxon>
    </lineage>
</organism>
<dbReference type="SUPFAM" id="SSF54211">
    <property type="entry name" value="Ribosomal protein S5 domain 2-like"/>
    <property type="match status" value="1"/>
</dbReference>
<accession>A0A2N1UPE2</accession>
<keyword evidence="3 5" id="KW-0687">Ribonucleoprotein</keyword>
<name>A0A2N1UPE2_9BACT</name>
<feature type="compositionally biased region" description="Basic residues" evidence="6">
    <location>
        <begin position="119"/>
        <end position="133"/>
    </location>
</feature>
<evidence type="ECO:0000256" key="4">
    <source>
        <dbReference type="ARBA" id="ARBA00035259"/>
    </source>
</evidence>
<dbReference type="InterPro" id="IPR014721">
    <property type="entry name" value="Ribsml_uS5_D2-typ_fold_subgr"/>
</dbReference>
<dbReference type="AlphaFoldDB" id="A0A2N1UPE2"/>
<dbReference type="GO" id="GO:0003723">
    <property type="term" value="F:RNA binding"/>
    <property type="evidence" value="ECO:0007669"/>
    <property type="project" value="TreeGrafter"/>
</dbReference>
<dbReference type="InterPro" id="IPR023035">
    <property type="entry name" value="Ribosomal_uS9_bac/plastid"/>
</dbReference>
<dbReference type="GO" id="GO:0015935">
    <property type="term" value="C:small ribosomal subunit"/>
    <property type="evidence" value="ECO:0007669"/>
    <property type="project" value="TreeGrafter"/>
</dbReference>
<evidence type="ECO:0000256" key="1">
    <source>
        <dbReference type="ARBA" id="ARBA00005251"/>
    </source>
</evidence>
<dbReference type="Pfam" id="PF00380">
    <property type="entry name" value="Ribosomal_S9"/>
    <property type="match status" value="1"/>
</dbReference>
<evidence type="ECO:0000256" key="3">
    <source>
        <dbReference type="ARBA" id="ARBA00023274"/>
    </source>
</evidence>
<dbReference type="EMBL" id="PGYQ01000001">
    <property type="protein sequence ID" value="PKL72774.1"/>
    <property type="molecule type" value="Genomic_DNA"/>
</dbReference>
<keyword evidence="2 5" id="KW-0689">Ribosomal protein</keyword>
<feature type="compositionally biased region" description="Basic and acidic residues" evidence="6">
    <location>
        <begin position="109"/>
        <end position="118"/>
    </location>
</feature>
<dbReference type="NCBIfam" id="NF001099">
    <property type="entry name" value="PRK00132.1"/>
    <property type="match status" value="1"/>
</dbReference>
<dbReference type="PANTHER" id="PTHR21569">
    <property type="entry name" value="RIBOSOMAL PROTEIN S9"/>
    <property type="match status" value="1"/>
</dbReference>
<reference evidence="7 8" key="1">
    <citation type="journal article" date="2017" name="ISME J.">
        <title>Potential for microbial H2 and metal transformations associated with novel bacteria and archaea in deep terrestrial subsurface sediments.</title>
        <authorList>
            <person name="Hernsdorf A.W."/>
            <person name="Amano Y."/>
            <person name="Miyakawa K."/>
            <person name="Ise K."/>
            <person name="Suzuki Y."/>
            <person name="Anantharaman K."/>
            <person name="Probst A."/>
            <person name="Burstein D."/>
            <person name="Thomas B.C."/>
            <person name="Banfield J.F."/>
        </authorList>
    </citation>
    <scope>NUCLEOTIDE SEQUENCE [LARGE SCALE GENOMIC DNA]</scope>
    <source>
        <strain evidence="7">HGW-Kuenenbacteria-1</strain>
    </source>
</reference>
<dbReference type="Proteomes" id="UP000233414">
    <property type="component" value="Unassembled WGS sequence"/>
</dbReference>
<dbReference type="PANTHER" id="PTHR21569:SF1">
    <property type="entry name" value="SMALL RIBOSOMAL SUBUNIT PROTEIN US9M"/>
    <property type="match status" value="1"/>
</dbReference>
<proteinExistence type="inferred from homology"/>